<feature type="non-terminal residue" evidence="1">
    <location>
        <position position="1"/>
    </location>
</feature>
<accession>A0ACA9QJP3</accession>
<sequence>KSGPNSVPPLKLFKDSRCLSLTNFPADHICHLTLELSTNISFGCKSQDEIMAVLVLDISILRFNNEYF</sequence>
<reference evidence="1" key="1">
    <citation type="submission" date="2021-06" db="EMBL/GenBank/DDBJ databases">
        <authorList>
            <person name="Kallberg Y."/>
            <person name="Tangrot J."/>
            <person name="Rosling A."/>
        </authorList>
    </citation>
    <scope>NUCLEOTIDE SEQUENCE</scope>
    <source>
        <strain evidence="1">IL203A</strain>
    </source>
</reference>
<dbReference type="Proteomes" id="UP000789702">
    <property type="component" value="Unassembled WGS sequence"/>
</dbReference>
<evidence type="ECO:0000313" key="1">
    <source>
        <dbReference type="EMBL" id="CAG8754281.1"/>
    </source>
</evidence>
<evidence type="ECO:0000313" key="2">
    <source>
        <dbReference type="Proteomes" id="UP000789702"/>
    </source>
</evidence>
<protein>
    <submittedName>
        <fullName evidence="1">13478_t:CDS:1</fullName>
    </submittedName>
</protein>
<comment type="caution">
    <text evidence="1">The sequence shown here is derived from an EMBL/GenBank/DDBJ whole genome shotgun (WGS) entry which is preliminary data.</text>
</comment>
<name>A0ACA9QJP3_9GLOM</name>
<dbReference type="EMBL" id="CAJVPU010047772">
    <property type="protein sequence ID" value="CAG8754281.1"/>
    <property type="molecule type" value="Genomic_DNA"/>
</dbReference>
<gene>
    <name evidence="1" type="ORF">DHETER_LOCUS14835</name>
</gene>
<organism evidence="1 2">
    <name type="scientific">Dentiscutata heterogama</name>
    <dbReference type="NCBI Taxonomy" id="1316150"/>
    <lineage>
        <taxon>Eukaryota</taxon>
        <taxon>Fungi</taxon>
        <taxon>Fungi incertae sedis</taxon>
        <taxon>Mucoromycota</taxon>
        <taxon>Glomeromycotina</taxon>
        <taxon>Glomeromycetes</taxon>
        <taxon>Diversisporales</taxon>
        <taxon>Gigasporaceae</taxon>
        <taxon>Dentiscutata</taxon>
    </lineage>
</organism>
<proteinExistence type="predicted"/>
<feature type="non-terminal residue" evidence="1">
    <location>
        <position position="68"/>
    </location>
</feature>
<keyword evidence="2" id="KW-1185">Reference proteome</keyword>